<name>A0AAD4XIU4_9MAGN</name>
<evidence type="ECO:0000313" key="1">
    <source>
        <dbReference type="EMBL" id="KAI3914373.1"/>
    </source>
</evidence>
<organism evidence="1 2">
    <name type="scientific">Papaver atlanticum</name>
    <dbReference type="NCBI Taxonomy" id="357466"/>
    <lineage>
        <taxon>Eukaryota</taxon>
        <taxon>Viridiplantae</taxon>
        <taxon>Streptophyta</taxon>
        <taxon>Embryophyta</taxon>
        <taxon>Tracheophyta</taxon>
        <taxon>Spermatophyta</taxon>
        <taxon>Magnoliopsida</taxon>
        <taxon>Ranunculales</taxon>
        <taxon>Papaveraceae</taxon>
        <taxon>Papaveroideae</taxon>
        <taxon>Papaver</taxon>
    </lineage>
</organism>
<accession>A0AAD4XIU4</accession>
<proteinExistence type="predicted"/>
<dbReference type="Proteomes" id="UP001202328">
    <property type="component" value="Unassembled WGS sequence"/>
</dbReference>
<gene>
    <name evidence="1" type="ORF">MKW98_014980</name>
</gene>
<dbReference type="AlphaFoldDB" id="A0AAD4XIU4"/>
<comment type="caution">
    <text evidence="1">The sequence shown here is derived from an EMBL/GenBank/DDBJ whole genome shotgun (WGS) entry which is preliminary data.</text>
</comment>
<protein>
    <submittedName>
        <fullName evidence="1">Uncharacterized protein</fullName>
    </submittedName>
</protein>
<dbReference type="EMBL" id="JAJJMB010009331">
    <property type="protein sequence ID" value="KAI3914373.1"/>
    <property type="molecule type" value="Genomic_DNA"/>
</dbReference>
<keyword evidence="2" id="KW-1185">Reference proteome</keyword>
<sequence>MFSSFSRPSDHALSEGRTRLTSEVVDQAEVVEKESGFNKQFWPTLKFQSGKPLTGAFLEDYFEGHLPNLLHFVLNLFSIMSSQLRLVTGPPLYCIS</sequence>
<evidence type="ECO:0000313" key="2">
    <source>
        <dbReference type="Proteomes" id="UP001202328"/>
    </source>
</evidence>
<reference evidence="1" key="1">
    <citation type="submission" date="2022-04" db="EMBL/GenBank/DDBJ databases">
        <title>A functionally conserved STORR gene fusion in Papaver species that diverged 16.8 million years ago.</title>
        <authorList>
            <person name="Catania T."/>
        </authorList>
    </citation>
    <scope>NUCLEOTIDE SEQUENCE</scope>
    <source>
        <strain evidence="1">S-188037</strain>
    </source>
</reference>